<dbReference type="GO" id="GO:0005737">
    <property type="term" value="C:cytoplasm"/>
    <property type="evidence" value="ECO:0007669"/>
    <property type="project" value="TreeGrafter"/>
</dbReference>
<reference evidence="5" key="1">
    <citation type="submission" date="2020-05" db="EMBL/GenBank/DDBJ databases">
        <authorList>
            <person name="Chiriac C."/>
            <person name="Salcher M."/>
            <person name="Ghai R."/>
            <person name="Kavagutti S V."/>
        </authorList>
    </citation>
    <scope>NUCLEOTIDE SEQUENCE</scope>
</reference>
<name>A0A6J7INM8_9ZZZZ</name>
<organism evidence="5">
    <name type="scientific">freshwater metagenome</name>
    <dbReference type="NCBI Taxonomy" id="449393"/>
    <lineage>
        <taxon>unclassified sequences</taxon>
        <taxon>metagenomes</taxon>
        <taxon>ecological metagenomes</taxon>
    </lineage>
</organism>
<dbReference type="GO" id="GO:0003677">
    <property type="term" value="F:DNA binding"/>
    <property type="evidence" value="ECO:0007669"/>
    <property type="project" value="InterPro"/>
</dbReference>
<accession>A0A6J7INM8</accession>
<dbReference type="CDD" id="cd06170">
    <property type="entry name" value="LuxR_C_like"/>
    <property type="match status" value="1"/>
</dbReference>
<dbReference type="InterPro" id="IPR041664">
    <property type="entry name" value="AAA_16"/>
</dbReference>
<evidence type="ECO:0000259" key="4">
    <source>
        <dbReference type="PROSITE" id="PS50043"/>
    </source>
</evidence>
<sequence length="971" mass="101180">MRGHGGQRGGDRGAPDRPLLDREAETALLEEAVRDALAGRGRLVVVEGPGGIGKSRLLDEAAELFLAAAGAPGARPSRPPAPTPTPVPHRRAVRVLRSTADELHRHRALGVVRGLLDDEGRPLGAAPAGAGGPAPDDAPDPVPDDVPAAPEPAPDGGAAAVQGVLADVRAIVGGGGVAAALLLLDDLHWADAGSLRVLEELSAALGRLPLLVVVATRPREPGAFHGLLDRLRARAGGSYLRPAPLGEDAVARLALGASSSAAPSPAALDRLVRRSGGNPFHVRELLRAGAEDGDDDAVPDAVRHAVRVDLGRLDPAASDLARAVAVLGAGPDLRMAAAVAGLEPHDAEAAADGLAGAGILRPGEPLRFEHALIAEAVRDELSPFARARLHRRAATLLDAAGARVEAVAAHLLESRADGDPWVAGVLMRAARATNAAGDPVAAGRLLERARREPPPPELEVAVVGALAEADALAGRPEAADRLREALDLIDDPRRRAELRHALGRAFHLAQRFDEAADASRAALDGLSVDDPLYDRVLAGWLTDAMFVPHLRPAEDPRVTAVTEDIRAGAEAAGPLVAHAVNLAALDGAPGPVVAGLARRATARDPVTDAAAHGFQLTHVTTGLVHADLLDEAVELLTRASDFAASRHNVLAEMTARGGRAFALRLRGDTAAALADAGRALDISRVTDTPYSAWWLLVLVDAHLDAADVEGARAALERSREITIPAYARLRLREAEAAVLRAEGDPRAAIAAAEEGETERLRVGGFRLALGTRDGRWSLARALVAVGRPGEALRVADAEVERTADAPVARHRADALLLAGIVRGADGVVQLERAVALLRTSPARLLLLRGLTALGTAHRDAGDPAAARAVLLEALELADRLALRRRSDELLALLRTVGARPRRAALHGTEALTGAELEVARLAAEGLGNPAIAARRHVSRKTVETHLGRVYRKLGIDSRAELRGALDRTRGA</sequence>
<dbReference type="InterPro" id="IPR027417">
    <property type="entry name" value="P-loop_NTPase"/>
</dbReference>
<feature type="compositionally biased region" description="Basic and acidic residues" evidence="3">
    <location>
        <begin position="9"/>
        <end position="22"/>
    </location>
</feature>
<dbReference type="SMART" id="SM00421">
    <property type="entry name" value="HTH_LUXR"/>
    <property type="match status" value="1"/>
</dbReference>
<evidence type="ECO:0000256" key="1">
    <source>
        <dbReference type="ARBA" id="ARBA00022741"/>
    </source>
</evidence>
<dbReference type="InterPro" id="IPR000792">
    <property type="entry name" value="Tscrpt_reg_LuxR_C"/>
</dbReference>
<dbReference type="SUPFAM" id="SSF46894">
    <property type="entry name" value="C-terminal effector domain of the bipartite response regulators"/>
    <property type="match status" value="1"/>
</dbReference>
<dbReference type="Pfam" id="PF00196">
    <property type="entry name" value="GerE"/>
    <property type="match status" value="1"/>
</dbReference>
<dbReference type="InterPro" id="IPR036388">
    <property type="entry name" value="WH-like_DNA-bd_sf"/>
</dbReference>
<feature type="region of interest" description="Disordered" evidence="3">
    <location>
        <begin position="120"/>
        <end position="157"/>
    </location>
</feature>
<dbReference type="Pfam" id="PF13191">
    <property type="entry name" value="AAA_16"/>
    <property type="match status" value="1"/>
</dbReference>
<dbReference type="AlphaFoldDB" id="A0A6J7INM8"/>
<evidence type="ECO:0000313" key="5">
    <source>
        <dbReference type="EMBL" id="CAB4931844.1"/>
    </source>
</evidence>
<dbReference type="Gene3D" id="1.25.40.10">
    <property type="entry name" value="Tetratricopeptide repeat domain"/>
    <property type="match status" value="1"/>
</dbReference>
<dbReference type="PROSITE" id="PS50043">
    <property type="entry name" value="HTH_LUXR_2"/>
    <property type="match status" value="1"/>
</dbReference>
<protein>
    <submittedName>
        <fullName evidence="5">Unannotated protein</fullName>
    </submittedName>
</protein>
<dbReference type="EMBL" id="CAFBMK010000169">
    <property type="protein sequence ID" value="CAB4931844.1"/>
    <property type="molecule type" value="Genomic_DNA"/>
</dbReference>
<feature type="region of interest" description="Disordered" evidence="3">
    <location>
        <begin position="1"/>
        <end position="22"/>
    </location>
</feature>
<dbReference type="InterPro" id="IPR016032">
    <property type="entry name" value="Sig_transdc_resp-reg_C-effctor"/>
</dbReference>
<dbReference type="SUPFAM" id="SSF52540">
    <property type="entry name" value="P-loop containing nucleoside triphosphate hydrolases"/>
    <property type="match status" value="1"/>
</dbReference>
<keyword evidence="1" id="KW-0547">Nucleotide-binding</keyword>
<evidence type="ECO:0000256" key="2">
    <source>
        <dbReference type="ARBA" id="ARBA00022840"/>
    </source>
</evidence>
<dbReference type="GO" id="GO:0004016">
    <property type="term" value="F:adenylate cyclase activity"/>
    <property type="evidence" value="ECO:0007669"/>
    <property type="project" value="TreeGrafter"/>
</dbReference>
<dbReference type="GO" id="GO:0006355">
    <property type="term" value="P:regulation of DNA-templated transcription"/>
    <property type="evidence" value="ECO:0007669"/>
    <property type="project" value="InterPro"/>
</dbReference>
<dbReference type="SUPFAM" id="SSF48452">
    <property type="entry name" value="TPR-like"/>
    <property type="match status" value="1"/>
</dbReference>
<dbReference type="PANTHER" id="PTHR16305">
    <property type="entry name" value="TESTICULAR SOLUBLE ADENYLYL CYCLASE"/>
    <property type="match status" value="1"/>
</dbReference>
<proteinExistence type="predicted"/>
<feature type="domain" description="HTH luxR-type" evidence="4">
    <location>
        <begin position="904"/>
        <end position="969"/>
    </location>
</feature>
<dbReference type="PANTHER" id="PTHR16305:SF35">
    <property type="entry name" value="TRANSCRIPTIONAL ACTIVATOR DOMAIN"/>
    <property type="match status" value="1"/>
</dbReference>
<dbReference type="InterPro" id="IPR011990">
    <property type="entry name" value="TPR-like_helical_dom_sf"/>
</dbReference>
<keyword evidence="2" id="KW-0067">ATP-binding</keyword>
<dbReference type="PRINTS" id="PR00038">
    <property type="entry name" value="HTHLUXR"/>
</dbReference>
<dbReference type="GO" id="GO:0005524">
    <property type="term" value="F:ATP binding"/>
    <property type="evidence" value="ECO:0007669"/>
    <property type="project" value="UniProtKB-KW"/>
</dbReference>
<gene>
    <name evidence="5" type="ORF">UFOPK3564_02417</name>
</gene>
<dbReference type="Gene3D" id="1.10.10.10">
    <property type="entry name" value="Winged helix-like DNA-binding domain superfamily/Winged helix DNA-binding domain"/>
    <property type="match status" value="1"/>
</dbReference>
<evidence type="ECO:0000256" key="3">
    <source>
        <dbReference type="SAM" id="MobiDB-lite"/>
    </source>
</evidence>